<reference evidence="7" key="2">
    <citation type="submission" date="2025-08" db="UniProtKB">
        <authorList>
            <consortium name="Ensembl"/>
        </authorList>
    </citation>
    <scope>IDENTIFICATION</scope>
</reference>
<dbReference type="PANTHER" id="PTHR48034">
    <property type="entry name" value="TRANSFORMER-2 SEX-DETERMINING PROTEIN-RELATED"/>
    <property type="match status" value="1"/>
</dbReference>
<feature type="domain" description="RRM" evidence="6">
    <location>
        <begin position="9"/>
        <end position="87"/>
    </location>
</feature>
<evidence type="ECO:0000256" key="3">
    <source>
        <dbReference type="ARBA" id="ARBA00023242"/>
    </source>
</evidence>
<evidence type="ECO:0000256" key="1">
    <source>
        <dbReference type="ARBA" id="ARBA00004123"/>
    </source>
</evidence>
<sequence>MVLAHCRPGKFFIGGLNTETNKKALEAVFGKYGRIVEALLMKDHETNKSRGFAFVSFESPADAKDAARDMNGKSLDGKAIKVEQATKPSFESGRRELPPPPRSRGPPKGLRGGRGGSGGTRGPPSWRRHMDDVKRRPPPRSWDPPPKRSASSGPVRSSSVMGGRAPVSRPPGKEPLPSHRDAYLSPRDDGYSTKDSSSSRDYPSSHDTRDCTYRDYGYFSSRDDYPSRGYSDRDGYSRDHDYSDHPTGGSYRDSYESYGNSHSAPPTRGPPNLMVEVMIIAVHVMDMVEVTQAAKVISNQVVMIGLAVKKEGFPLLWKSSM</sequence>
<keyword evidence="2 4" id="KW-0694">RNA-binding</keyword>
<dbReference type="AlphaFoldDB" id="A0A2I3H3H0"/>
<feature type="compositionally biased region" description="Basic and acidic residues" evidence="5">
    <location>
        <begin position="176"/>
        <end position="192"/>
    </location>
</feature>
<dbReference type="InParanoid" id="A0A2I3H3H0"/>
<name>A0A2I3H3H0_NOMLE</name>
<dbReference type="SMART" id="SM00360">
    <property type="entry name" value="RRM"/>
    <property type="match status" value="1"/>
</dbReference>
<dbReference type="InterPro" id="IPR012604">
    <property type="entry name" value="RBM1CTR"/>
</dbReference>
<proteinExistence type="predicted"/>
<reference evidence="7 8" key="1">
    <citation type="submission" date="2012-10" db="EMBL/GenBank/DDBJ databases">
        <authorList>
            <consortium name="Gibbon Genome Sequencing Consortium"/>
        </authorList>
    </citation>
    <scope>NUCLEOTIDE SEQUENCE [LARGE SCALE GENOMIC DNA]</scope>
</reference>
<organism evidence="7 8">
    <name type="scientific">Nomascus leucogenys</name>
    <name type="common">Northern white-cheeked gibbon</name>
    <name type="synonym">Hylobates leucogenys</name>
    <dbReference type="NCBI Taxonomy" id="61853"/>
    <lineage>
        <taxon>Eukaryota</taxon>
        <taxon>Metazoa</taxon>
        <taxon>Chordata</taxon>
        <taxon>Craniata</taxon>
        <taxon>Vertebrata</taxon>
        <taxon>Euteleostomi</taxon>
        <taxon>Mammalia</taxon>
        <taxon>Eutheria</taxon>
        <taxon>Euarchontoglires</taxon>
        <taxon>Primates</taxon>
        <taxon>Haplorrhini</taxon>
        <taxon>Catarrhini</taxon>
        <taxon>Hylobatidae</taxon>
        <taxon>Nomascus</taxon>
    </lineage>
</organism>
<comment type="subcellular location">
    <subcellularLocation>
        <location evidence="1">Nucleus</location>
    </subcellularLocation>
</comment>
<dbReference type="Pfam" id="PF00076">
    <property type="entry name" value="RRM_1"/>
    <property type="match status" value="1"/>
</dbReference>
<evidence type="ECO:0000313" key="8">
    <source>
        <dbReference type="Proteomes" id="UP000001073"/>
    </source>
</evidence>
<keyword evidence="3" id="KW-0539">Nucleus</keyword>
<dbReference type="InterPro" id="IPR035979">
    <property type="entry name" value="RBD_domain_sf"/>
</dbReference>
<feature type="region of interest" description="Disordered" evidence="5">
    <location>
        <begin position="224"/>
        <end position="269"/>
    </location>
</feature>
<dbReference type="FunFam" id="3.30.70.330:FF:000119">
    <property type="entry name" value="RNA-binding motif protein, X chromosome"/>
    <property type="match status" value="1"/>
</dbReference>
<feature type="compositionally biased region" description="Basic and acidic residues" evidence="5">
    <location>
        <begin position="224"/>
        <end position="244"/>
    </location>
</feature>
<dbReference type="GeneTree" id="ENSGT00940000153425"/>
<dbReference type="InterPro" id="IPR012677">
    <property type="entry name" value="Nucleotide-bd_a/b_plait_sf"/>
</dbReference>
<dbReference type="STRING" id="61853.ENSNLEP00000038071"/>
<feature type="compositionally biased region" description="Basic and acidic residues" evidence="5">
    <location>
        <begin position="65"/>
        <end position="81"/>
    </location>
</feature>
<evidence type="ECO:0000256" key="4">
    <source>
        <dbReference type="PROSITE-ProRule" id="PRU00176"/>
    </source>
</evidence>
<dbReference type="CDD" id="cd12382">
    <property type="entry name" value="RRM_RBMX_like"/>
    <property type="match status" value="1"/>
</dbReference>
<feature type="compositionally biased region" description="Low complexity" evidence="5">
    <location>
        <begin position="148"/>
        <end position="164"/>
    </location>
</feature>
<dbReference type="SUPFAM" id="SSF54928">
    <property type="entry name" value="RNA-binding domain, RBD"/>
    <property type="match status" value="1"/>
</dbReference>
<dbReference type="InterPro" id="IPR050441">
    <property type="entry name" value="RBM"/>
</dbReference>
<dbReference type="Gene3D" id="3.30.70.330">
    <property type="match status" value="1"/>
</dbReference>
<reference evidence="7" key="3">
    <citation type="submission" date="2025-09" db="UniProtKB">
        <authorList>
            <consortium name="Ensembl"/>
        </authorList>
    </citation>
    <scope>IDENTIFICATION</scope>
</reference>
<evidence type="ECO:0000256" key="5">
    <source>
        <dbReference type="SAM" id="MobiDB-lite"/>
    </source>
</evidence>
<feature type="compositionally biased region" description="Low complexity" evidence="5">
    <location>
        <begin position="193"/>
        <end position="202"/>
    </location>
</feature>
<feature type="compositionally biased region" description="Gly residues" evidence="5">
    <location>
        <begin position="110"/>
        <end position="121"/>
    </location>
</feature>
<dbReference type="GO" id="GO:0003723">
    <property type="term" value="F:RNA binding"/>
    <property type="evidence" value="ECO:0007669"/>
    <property type="project" value="UniProtKB-UniRule"/>
</dbReference>
<dbReference type="EMBL" id="ADFV01176699">
    <property type="status" value="NOT_ANNOTATED_CDS"/>
    <property type="molecule type" value="Genomic_DNA"/>
</dbReference>
<evidence type="ECO:0000256" key="2">
    <source>
        <dbReference type="ARBA" id="ARBA00022884"/>
    </source>
</evidence>
<dbReference type="GO" id="GO:0005634">
    <property type="term" value="C:nucleus"/>
    <property type="evidence" value="ECO:0007669"/>
    <property type="project" value="UniProtKB-SubCell"/>
</dbReference>
<dbReference type="InterPro" id="IPR000504">
    <property type="entry name" value="RRM_dom"/>
</dbReference>
<dbReference type="Proteomes" id="UP000001073">
    <property type="component" value="Chromosome 9"/>
</dbReference>
<accession>A0A2I3H3H0</accession>
<protein>
    <recommendedName>
        <fullName evidence="6">RRM domain-containing protein</fullName>
    </recommendedName>
</protein>
<dbReference type="Pfam" id="PF08081">
    <property type="entry name" value="RBM1CTR"/>
    <property type="match status" value="1"/>
</dbReference>
<evidence type="ECO:0000259" key="6">
    <source>
        <dbReference type="PROSITE" id="PS50102"/>
    </source>
</evidence>
<keyword evidence="8" id="KW-1185">Reference proteome</keyword>
<dbReference type="PROSITE" id="PS50102">
    <property type="entry name" value="RRM"/>
    <property type="match status" value="1"/>
</dbReference>
<dbReference type="Ensembl" id="ENSNLET00000035238.1">
    <property type="protein sequence ID" value="ENSNLEP00000038071.1"/>
    <property type="gene ID" value="ENSNLEG00000033361.1"/>
</dbReference>
<feature type="region of interest" description="Disordered" evidence="5">
    <location>
        <begin position="65"/>
        <end position="209"/>
    </location>
</feature>
<evidence type="ECO:0000313" key="7">
    <source>
        <dbReference type="Ensembl" id="ENSNLEP00000038071.1"/>
    </source>
</evidence>